<dbReference type="AlphaFoldDB" id="A0A9D2LUT7"/>
<comment type="caution">
    <text evidence="1">The sequence shown here is derived from an EMBL/GenBank/DDBJ whole genome shotgun (WGS) entry which is preliminary data.</text>
</comment>
<keyword evidence="1" id="KW-0808">Transferase</keyword>
<sequence>MSINYITIEREYGSGGTEIAHRLSETCKVPCYGREILEAVSKEWNVPIERIEKYEENSTGSFLYSMYALSRAGSGESDLLSLEGHVFVEEQKVIQKMAANGRAIFLGHCASEALKYQKDVMNIFIRCSDEKEKKRRISSEYGIEDSQIEATRKRFDKKRGNYYHANTGHQWMSFANYDIVLDSARLGVGGCVDILKTLFERKA</sequence>
<protein>
    <submittedName>
        <fullName evidence="1">Cytidylate kinase-like family protein</fullName>
    </submittedName>
</protein>
<dbReference type="Gene3D" id="3.40.50.300">
    <property type="entry name" value="P-loop containing nucleotide triphosphate hydrolases"/>
    <property type="match status" value="1"/>
</dbReference>
<dbReference type="InterPro" id="IPR027417">
    <property type="entry name" value="P-loop_NTPase"/>
</dbReference>
<dbReference type="GO" id="GO:0016301">
    <property type="term" value="F:kinase activity"/>
    <property type="evidence" value="ECO:0007669"/>
    <property type="project" value="UniProtKB-KW"/>
</dbReference>
<evidence type="ECO:0000313" key="2">
    <source>
        <dbReference type="Proteomes" id="UP000823842"/>
    </source>
</evidence>
<organism evidence="1 2">
    <name type="scientific">Candidatus Blautia faecavium</name>
    <dbReference type="NCBI Taxonomy" id="2838487"/>
    <lineage>
        <taxon>Bacteria</taxon>
        <taxon>Bacillati</taxon>
        <taxon>Bacillota</taxon>
        <taxon>Clostridia</taxon>
        <taxon>Lachnospirales</taxon>
        <taxon>Lachnospiraceae</taxon>
        <taxon>Blautia</taxon>
    </lineage>
</organism>
<gene>
    <name evidence="1" type="ORF">IAA06_10050</name>
</gene>
<evidence type="ECO:0000313" key="1">
    <source>
        <dbReference type="EMBL" id="HJB29118.1"/>
    </source>
</evidence>
<keyword evidence="1" id="KW-0418">Kinase</keyword>
<dbReference type="Proteomes" id="UP000823842">
    <property type="component" value="Unassembled WGS sequence"/>
</dbReference>
<proteinExistence type="predicted"/>
<dbReference type="Pfam" id="PF13189">
    <property type="entry name" value="Cytidylate_kin2"/>
    <property type="match status" value="1"/>
</dbReference>
<dbReference type="EMBL" id="DWYZ01000187">
    <property type="protein sequence ID" value="HJB29118.1"/>
    <property type="molecule type" value="Genomic_DNA"/>
</dbReference>
<accession>A0A9D2LUT7</accession>
<name>A0A9D2LUT7_9FIRM</name>
<reference evidence="1" key="2">
    <citation type="submission" date="2021-04" db="EMBL/GenBank/DDBJ databases">
        <authorList>
            <person name="Gilroy R."/>
        </authorList>
    </citation>
    <scope>NUCLEOTIDE SEQUENCE</scope>
    <source>
        <strain evidence="1">ChiSjej1B19-5720</strain>
    </source>
</reference>
<reference evidence="1" key="1">
    <citation type="journal article" date="2021" name="PeerJ">
        <title>Extensive microbial diversity within the chicken gut microbiome revealed by metagenomics and culture.</title>
        <authorList>
            <person name="Gilroy R."/>
            <person name="Ravi A."/>
            <person name="Getino M."/>
            <person name="Pursley I."/>
            <person name="Horton D.L."/>
            <person name="Alikhan N.F."/>
            <person name="Baker D."/>
            <person name="Gharbi K."/>
            <person name="Hall N."/>
            <person name="Watson M."/>
            <person name="Adriaenssens E.M."/>
            <person name="Foster-Nyarko E."/>
            <person name="Jarju S."/>
            <person name="Secka A."/>
            <person name="Antonio M."/>
            <person name="Oren A."/>
            <person name="Chaudhuri R.R."/>
            <person name="La Ragione R."/>
            <person name="Hildebrand F."/>
            <person name="Pallen M.J."/>
        </authorList>
    </citation>
    <scope>NUCLEOTIDE SEQUENCE</scope>
    <source>
        <strain evidence="1">ChiSjej1B19-5720</strain>
    </source>
</reference>